<dbReference type="Proteomes" id="UP000247498">
    <property type="component" value="Unassembled WGS sequence"/>
</dbReference>
<keyword evidence="1" id="KW-0970">Cilium biogenesis/degradation</keyword>
<dbReference type="OrthoDB" id="206950at2759"/>
<feature type="compositionally biased region" description="Basic and acidic residues" evidence="2">
    <location>
        <begin position="130"/>
        <end position="148"/>
    </location>
</feature>
<dbReference type="InParanoid" id="A0A2V0P5M5"/>
<dbReference type="STRING" id="307507.A0A2V0P5M5"/>
<dbReference type="GO" id="GO:0035721">
    <property type="term" value="P:intraciliary retrograde transport"/>
    <property type="evidence" value="ECO:0007669"/>
    <property type="project" value="TreeGrafter"/>
</dbReference>
<organism evidence="3 4">
    <name type="scientific">Raphidocelis subcapitata</name>
    <dbReference type="NCBI Taxonomy" id="307507"/>
    <lineage>
        <taxon>Eukaryota</taxon>
        <taxon>Viridiplantae</taxon>
        <taxon>Chlorophyta</taxon>
        <taxon>core chlorophytes</taxon>
        <taxon>Chlorophyceae</taxon>
        <taxon>CS clade</taxon>
        <taxon>Sphaeropleales</taxon>
        <taxon>Selenastraceae</taxon>
        <taxon>Raphidocelis</taxon>
    </lineage>
</organism>
<dbReference type="GO" id="GO:0005929">
    <property type="term" value="C:cilium"/>
    <property type="evidence" value="ECO:0007669"/>
    <property type="project" value="TreeGrafter"/>
</dbReference>
<gene>
    <name evidence="3" type="ORF">Rsub_07742</name>
</gene>
<comment type="caution">
    <text evidence="3">The sequence shown here is derived from an EMBL/GenBank/DDBJ whole genome shotgun (WGS) entry which is preliminary data.</text>
</comment>
<evidence type="ECO:0000313" key="4">
    <source>
        <dbReference type="Proteomes" id="UP000247498"/>
    </source>
</evidence>
<evidence type="ECO:0000256" key="1">
    <source>
        <dbReference type="ARBA" id="ARBA00022794"/>
    </source>
</evidence>
<dbReference type="EMBL" id="BDRX01000060">
    <property type="protein sequence ID" value="GBF95158.1"/>
    <property type="molecule type" value="Genomic_DNA"/>
</dbReference>
<evidence type="ECO:0000256" key="2">
    <source>
        <dbReference type="SAM" id="MobiDB-lite"/>
    </source>
</evidence>
<dbReference type="AlphaFoldDB" id="A0A2V0P5M5"/>
<keyword evidence="4" id="KW-1185">Reference proteome</keyword>
<feature type="compositionally biased region" description="Low complexity" evidence="2">
    <location>
        <begin position="26"/>
        <end position="43"/>
    </location>
</feature>
<feature type="compositionally biased region" description="Gly residues" evidence="2">
    <location>
        <begin position="79"/>
        <end position="89"/>
    </location>
</feature>
<proteinExistence type="predicted"/>
<feature type="region of interest" description="Disordered" evidence="2">
    <location>
        <begin position="1"/>
        <end position="148"/>
    </location>
</feature>
<sequence>MMEPTPPAASFSPLKAAATAGRRAPKNPASAAAPLSAGAAGPQSPAPPTSPPSKAVKFAEPPRTSKGGVPGDLDEEEAGGGVSGSGGGQSPPVKRVGFDVPASEGGSDEEEADAAANSLGTPVFSGISRRKQEQLQREQSERARKLSKYDEREVAQGLEEIPDLEEEGRGELLRAVAHAPRSHALRVQPIAELQREQALLPAGAGAAADIDLSLLTACLCPSEQVQGEGDDVWEPDQLLAALKSELAAGEDGGGAPQDKEELRQI</sequence>
<feature type="region of interest" description="Disordered" evidence="2">
    <location>
        <begin position="244"/>
        <end position="265"/>
    </location>
</feature>
<dbReference type="Pfam" id="PF15305">
    <property type="entry name" value="IFT43"/>
    <property type="match status" value="1"/>
</dbReference>
<dbReference type="InterPro" id="IPR029302">
    <property type="entry name" value="IFT43"/>
</dbReference>
<dbReference type="PANTHER" id="PTHR33724:SF1">
    <property type="entry name" value="INTRAFLAGELLAR TRANSPORT PROTEIN 43 HOMOLOG"/>
    <property type="match status" value="1"/>
</dbReference>
<accession>A0A2V0P5M5</accession>
<dbReference type="GO" id="GO:0030991">
    <property type="term" value="C:intraciliary transport particle A"/>
    <property type="evidence" value="ECO:0007669"/>
    <property type="project" value="InterPro"/>
</dbReference>
<dbReference type="PANTHER" id="PTHR33724">
    <property type="entry name" value="INTRAFLAGELLAR TRANSPORT PROTEIN 43 HOMOLOG"/>
    <property type="match status" value="1"/>
</dbReference>
<protein>
    <submittedName>
        <fullName evidence="3">Uncharacterized protein</fullName>
    </submittedName>
</protein>
<evidence type="ECO:0000313" key="3">
    <source>
        <dbReference type="EMBL" id="GBF95158.1"/>
    </source>
</evidence>
<name>A0A2V0P5M5_9CHLO</name>
<reference evidence="3 4" key="1">
    <citation type="journal article" date="2018" name="Sci. Rep.">
        <title>Raphidocelis subcapitata (=Pseudokirchneriella subcapitata) provides an insight into genome evolution and environmental adaptations in the Sphaeropleales.</title>
        <authorList>
            <person name="Suzuki S."/>
            <person name="Yamaguchi H."/>
            <person name="Nakajima N."/>
            <person name="Kawachi M."/>
        </authorList>
    </citation>
    <scope>NUCLEOTIDE SEQUENCE [LARGE SCALE GENOMIC DNA]</scope>
    <source>
        <strain evidence="3 4">NIES-35</strain>
    </source>
</reference>